<name>A0A913ZIK1_PATMI</name>
<accession>A0A913ZIK1</accession>
<dbReference type="AlphaFoldDB" id="A0A913ZIK1"/>
<dbReference type="EnsemblMetazoa" id="XM_038194942.1">
    <property type="protein sequence ID" value="XP_038050870.1"/>
    <property type="gene ID" value="LOC119724021"/>
</dbReference>
<dbReference type="RefSeq" id="XP_038050870.1">
    <property type="nucleotide sequence ID" value="XM_038194942.1"/>
</dbReference>
<sequence>MAESARGLQVLVDRVQDSSCNLGLKINIAKTEVQAISKKKIDLYITIGGTQLKQVEEFTYLGGKISESGTCTKDIQHRIGKALGAVQVLHNIWRSKEITNPTKVELYKVLIQSILLYGAETWTLKKVDENRLLTFEMMCLRKILGVTRLDKIRNTSIRQTLGVKNTITELVAKKRLRYFGHVKRMSPMRNPHLVLGSYVHGHRPRGRPAKCWEDCVKSDCQVRGLRSLTEACNLSQDRKTWHNVMDQKPSHSSQLVWTA</sequence>
<dbReference type="OMA" id="AWTISTQ"/>
<proteinExistence type="predicted"/>
<dbReference type="OrthoDB" id="425681at2759"/>
<dbReference type="PANTHER" id="PTHR47027">
    <property type="entry name" value="REVERSE TRANSCRIPTASE DOMAIN-CONTAINING PROTEIN"/>
    <property type="match status" value="1"/>
</dbReference>
<protein>
    <recommendedName>
        <fullName evidence="3">Endonuclease-reverse transcriptase</fullName>
    </recommendedName>
</protein>
<keyword evidence="2" id="KW-1185">Reference proteome</keyword>
<organism evidence="1 2">
    <name type="scientific">Patiria miniata</name>
    <name type="common">Bat star</name>
    <name type="synonym">Asterina miniata</name>
    <dbReference type="NCBI Taxonomy" id="46514"/>
    <lineage>
        <taxon>Eukaryota</taxon>
        <taxon>Metazoa</taxon>
        <taxon>Echinodermata</taxon>
        <taxon>Eleutherozoa</taxon>
        <taxon>Asterozoa</taxon>
        <taxon>Asteroidea</taxon>
        <taxon>Valvatacea</taxon>
        <taxon>Valvatida</taxon>
        <taxon>Asterinidae</taxon>
        <taxon>Patiria</taxon>
    </lineage>
</organism>
<evidence type="ECO:0000313" key="1">
    <source>
        <dbReference type="EnsemblMetazoa" id="XP_038050870.1"/>
    </source>
</evidence>
<evidence type="ECO:0000313" key="2">
    <source>
        <dbReference type="Proteomes" id="UP000887568"/>
    </source>
</evidence>
<reference evidence="1" key="1">
    <citation type="submission" date="2022-11" db="UniProtKB">
        <authorList>
            <consortium name="EnsemblMetazoa"/>
        </authorList>
    </citation>
    <scope>IDENTIFICATION</scope>
</reference>
<dbReference type="PANTHER" id="PTHR47027:SF28">
    <property type="entry name" value="ENDONUCLEASE-REVERSE TRANSCRIPTASE"/>
    <property type="match status" value="1"/>
</dbReference>
<dbReference type="GeneID" id="119724021"/>
<evidence type="ECO:0008006" key="3">
    <source>
        <dbReference type="Google" id="ProtNLM"/>
    </source>
</evidence>
<dbReference type="Proteomes" id="UP000887568">
    <property type="component" value="Unplaced"/>
</dbReference>